<organism evidence="7 8">
    <name type="scientific">Marinisporobacter balticus</name>
    <dbReference type="NCBI Taxonomy" id="2018667"/>
    <lineage>
        <taxon>Bacteria</taxon>
        <taxon>Bacillati</taxon>
        <taxon>Bacillota</taxon>
        <taxon>Clostridia</taxon>
        <taxon>Peptostreptococcales</taxon>
        <taxon>Thermotaleaceae</taxon>
        <taxon>Marinisporobacter</taxon>
    </lineage>
</organism>
<dbReference type="RefSeq" id="WP_132244436.1">
    <property type="nucleotide sequence ID" value="NZ_SLWV01000008.1"/>
</dbReference>
<comment type="caution">
    <text evidence="7">The sequence shown here is derived from an EMBL/GenBank/DDBJ whole genome shotgun (WGS) entry which is preliminary data.</text>
</comment>
<dbReference type="NCBIfam" id="TIGR00202">
    <property type="entry name" value="csrA"/>
    <property type="match status" value="1"/>
</dbReference>
<comment type="subcellular location">
    <subcellularLocation>
        <location evidence="6">Cytoplasm</location>
    </subcellularLocation>
</comment>
<dbReference type="GO" id="GO:0045947">
    <property type="term" value="P:negative regulation of translational initiation"/>
    <property type="evidence" value="ECO:0007669"/>
    <property type="project" value="UniProtKB-UniRule"/>
</dbReference>
<dbReference type="InterPro" id="IPR003751">
    <property type="entry name" value="CsrA"/>
</dbReference>
<dbReference type="NCBIfam" id="NF002469">
    <property type="entry name" value="PRK01712.1"/>
    <property type="match status" value="1"/>
</dbReference>
<reference evidence="7 8" key="1">
    <citation type="submission" date="2019-03" db="EMBL/GenBank/DDBJ databases">
        <title>Genomic Encyclopedia of Type Strains, Phase IV (KMG-IV): sequencing the most valuable type-strain genomes for metagenomic binning, comparative biology and taxonomic classification.</title>
        <authorList>
            <person name="Goeker M."/>
        </authorList>
    </citation>
    <scope>NUCLEOTIDE SEQUENCE [LARGE SCALE GENOMIC DNA]</scope>
    <source>
        <strain evidence="7 8">DSM 102940</strain>
    </source>
</reference>
<dbReference type="FunFam" id="2.60.40.4380:FF:000002">
    <property type="entry name" value="Translational regulator CsrA"/>
    <property type="match status" value="1"/>
</dbReference>
<dbReference type="GO" id="GO:0005829">
    <property type="term" value="C:cytosol"/>
    <property type="evidence" value="ECO:0007669"/>
    <property type="project" value="TreeGrafter"/>
</dbReference>
<keyword evidence="3 6" id="KW-1005">Bacterial flagellum biogenesis</keyword>
<evidence type="ECO:0000256" key="4">
    <source>
        <dbReference type="ARBA" id="ARBA00022845"/>
    </source>
</evidence>
<dbReference type="GO" id="GO:0006109">
    <property type="term" value="P:regulation of carbohydrate metabolic process"/>
    <property type="evidence" value="ECO:0007669"/>
    <property type="project" value="InterPro"/>
</dbReference>
<dbReference type="GO" id="GO:0048027">
    <property type="term" value="F:mRNA 5'-UTR binding"/>
    <property type="evidence" value="ECO:0007669"/>
    <property type="project" value="UniProtKB-UniRule"/>
</dbReference>
<evidence type="ECO:0000256" key="5">
    <source>
        <dbReference type="ARBA" id="ARBA00022884"/>
    </source>
</evidence>
<gene>
    <name evidence="6" type="primary">csrA</name>
    <name evidence="7" type="ORF">EV214_10868</name>
</gene>
<dbReference type="PANTHER" id="PTHR34984">
    <property type="entry name" value="CARBON STORAGE REGULATOR"/>
    <property type="match status" value="1"/>
</dbReference>
<dbReference type="PANTHER" id="PTHR34984:SF1">
    <property type="entry name" value="CARBON STORAGE REGULATOR"/>
    <property type="match status" value="1"/>
</dbReference>
<protein>
    <recommendedName>
        <fullName evidence="6">Translational regulator CsrA</fullName>
    </recommendedName>
</protein>
<comment type="function">
    <text evidence="6">A translational regulator that binds mRNA to regulate translation initiation and/or mRNA stability. Usually binds in the 5'-UTR at or near the Shine-Dalgarno sequence preventing ribosome-binding, thus repressing translation. Its main target seems to be the major flagellin gene, while its function is anatagonized by FliW.</text>
</comment>
<evidence type="ECO:0000256" key="3">
    <source>
        <dbReference type="ARBA" id="ARBA00022795"/>
    </source>
</evidence>
<dbReference type="SUPFAM" id="SSF117130">
    <property type="entry name" value="CsrA-like"/>
    <property type="match status" value="1"/>
</dbReference>
<dbReference type="GO" id="GO:0006402">
    <property type="term" value="P:mRNA catabolic process"/>
    <property type="evidence" value="ECO:0007669"/>
    <property type="project" value="InterPro"/>
</dbReference>
<dbReference type="Proteomes" id="UP000294919">
    <property type="component" value="Unassembled WGS sequence"/>
</dbReference>
<sequence>MLILTRKKEESIIIDGKVEIQVLQIADGKVKLGIKAPKDIEILRKEVYVEIQKENMDATNIQINLGDLKKKLKNK</sequence>
<keyword evidence="5 6" id="KW-0694">RNA-binding</keyword>
<comment type="subunit">
    <text evidence="6">Homodimer; the beta-strands of each monomer intercalate to form a hydrophobic core, while the alpha-helices form wings that extend away from the core.</text>
</comment>
<dbReference type="Gene3D" id="2.60.40.4380">
    <property type="entry name" value="Translational regulator CsrA"/>
    <property type="match status" value="1"/>
</dbReference>
<evidence type="ECO:0000313" key="7">
    <source>
        <dbReference type="EMBL" id="TCO76466.1"/>
    </source>
</evidence>
<dbReference type="HAMAP" id="MF_00167">
    <property type="entry name" value="CsrA"/>
    <property type="match status" value="1"/>
</dbReference>
<name>A0A4R2KYN9_9FIRM</name>
<keyword evidence="2 6" id="KW-0678">Repressor</keyword>
<dbReference type="GO" id="GO:1902208">
    <property type="term" value="P:regulation of bacterial-type flagellum assembly"/>
    <property type="evidence" value="ECO:0007669"/>
    <property type="project" value="UniProtKB-UniRule"/>
</dbReference>
<dbReference type="GO" id="GO:0044781">
    <property type="term" value="P:bacterial-type flagellum organization"/>
    <property type="evidence" value="ECO:0007669"/>
    <property type="project" value="UniProtKB-KW"/>
</dbReference>
<keyword evidence="8" id="KW-1185">Reference proteome</keyword>
<keyword evidence="1 6" id="KW-0963">Cytoplasm</keyword>
<accession>A0A4R2KYN9</accession>
<dbReference type="AlphaFoldDB" id="A0A4R2KYN9"/>
<comment type="similarity">
    <text evidence="6">Belongs to the CsrA/RsmA family.</text>
</comment>
<dbReference type="OrthoDB" id="9809061at2"/>
<evidence type="ECO:0000256" key="1">
    <source>
        <dbReference type="ARBA" id="ARBA00022490"/>
    </source>
</evidence>
<evidence type="ECO:0000313" key="8">
    <source>
        <dbReference type="Proteomes" id="UP000294919"/>
    </source>
</evidence>
<dbReference type="Pfam" id="PF02599">
    <property type="entry name" value="CsrA"/>
    <property type="match status" value="1"/>
</dbReference>
<evidence type="ECO:0000256" key="2">
    <source>
        <dbReference type="ARBA" id="ARBA00022491"/>
    </source>
</evidence>
<proteinExistence type="inferred from homology"/>
<evidence type="ECO:0000256" key="6">
    <source>
        <dbReference type="HAMAP-Rule" id="MF_00167"/>
    </source>
</evidence>
<keyword evidence="4 6" id="KW-0810">Translation regulation</keyword>
<dbReference type="InterPro" id="IPR036107">
    <property type="entry name" value="CsrA_sf"/>
</dbReference>
<dbReference type="EMBL" id="SLWV01000008">
    <property type="protein sequence ID" value="TCO76466.1"/>
    <property type="molecule type" value="Genomic_DNA"/>
</dbReference>